<reference evidence="1 2" key="1">
    <citation type="submission" date="2018-06" db="EMBL/GenBank/DDBJ databases">
        <title>Comparative genomics reveals the genomic features of Rhizophagus irregularis, R. cerebriforme, R. diaphanum and Gigaspora rosea, and their symbiotic lifestyle signature.</title>
        <authorList>
            <person name="Morin E."/>
            <person name="San Clemente H."/>
            <person name="Chen E.C.H."/>
            <person name="De La Providencia I."/>
            <person name="Hainaut M."/>
            <person name="Kuo A."/>
            <person name="Kohler A."/>
            <person name="Murat C."/>
            <person name="Tang N."/>
            <person name="Roy S."/>
            <person name="Loubradou J."/>
            <person name="Henrissat B."/>
            <person name="Grigoriev I.V."/>
            <person name="Corradi N."/>
            <person name="Roux C."/>
            <person name="Martin F.M."/>
        </authorList>
    </citation>
    <scope>NUCLEOTIDE SEQUENCE [LARGE SCALE GENOMIC DNA]</scope>
    <source>
        <strain evidence="1 2">DAOM 194757</strain>
    </source>
</reference>
<dbReference type="Proteomes" id="UP000266673">
    <property type="component" value="Unassembled WGS sequence"/>
</dbReference>
<dbReference type="STRING" id="44941.A0A397W4W2"/>
<dbReference type="EMBL" id="QKWP01000061">
    <property type="protein sequence ID" value="RIB28587.1"/>
    <property type="molecule type" value="Genomic_DNA"/>
</dbReference>
<name>A0A397W4W2_9GLOM</name>
<dbReference type="OrthoDB" id="2351771at2759"/>
<evidence type="ECO:0000313" key="2">
    <source>
        <dbReference type="Proteomes" id="UP000266673"/>
    </source>
</evidence>
<protein>
    <submittedName>
        <fullName evidence="1">Uncharacterized protein</fullName>
    </submittedName>
</protein>
<dbReference type="AlphaFoldDB" id="A0A397W4W2"/>
<evidence type="ECO:0000313" key="1">
    <source>
        <dbReference type="EMBL" id="RIB28587.1"/>
    </source>
</evidence>
<accession>A0A397W4W2</accession>
<keyword evidence="2" id="KW-1185">Reference proteome</keyword>
<gene>
    <name evidence="1" type="ORF">C2G38_2239435</name>
</gene>
<organism evidence="1 2">
    <name type="scientific">Gigaspora rosea</name>
    <dbReference type="NCBI Taxonomy" id="44941"/>
    <lineage>
        <taxon>Eukaryota</taxon>
        <taxon>Fungi</taxon>
        <taxon>Fungi incertae sedis</taxon>
        <taxon>Mucoromycota</taxon>
        <taxon>Glomeromycotina</taxon>
        <taxon>Glomeromycetes</taxon>
        <taxon>Diversisporales</taxon>
        <taxon>Gigasporaceae</taxon>
        <taxon>Gigaspora</taxon>
    </lineage>
</organism>
<proteinExistence type="predicted"/>
<comment type="caution">
    <text evidence="1">The sequence shown here is derived from an EMBL/GenBank/DDBJ whole genome shotgun (WGS) entry which is preliminary data.</text>
</comment>
<sequence length="555" mass="64795">MPHKLRKQLRNHFVLGFIPFGGNIQDFIKPFIEEVKKLEQGFIINLNGIDHWVTGGLGVVTSDLPQGNDISGTLRHNAYRGCRICKATKDQFTNLLFDIYYHGHYHQITDQEFQYINQQTSKNAQSRLCSQYGLRPLPGPLDPILHDRHLHVPQNAYHAIAGKIARLLDCTCSILTLHGQNNLINYWKSFETPTTWSRLPNPITHRHSFMMSDNLRILMIFSFILKRCLTINSIKDDFLRSTCNRLRFSHRSEVCDYIIHTWVLSAKAAKELFPNSFQNLPNLLVSRHLVDSACQYATCINTAVGIKEMVHRIFKAIVPHTNKHNSNDITNPELFNCFEIKLGIRWNRNQIEAAGFISTNIETNGLFEDIMKAYSSYYSFEQALLETRVHFYENVSYTTLKPDGDYHNVKLKVGEIVEILRFGESEPTFGKIISIVEHSWNDNQEYVFLCFDWLENLNERNSLLDCPIYRIQYNSLDREFDVEFYTDKALEDYMNSAKAVIRKDFFKIAIFLMKWDEPMECFKLAIISSRIWNRKRRTQAFIWHKKSAGKKPLLE</sequence>